<sequence length="671" mass="73023">MSTPRTDLPAEPAAPAGTPASAIAQSLDALAGWRAQLERHIVQLGRALADQDLLDDGDGAVLAGLRDRLASDKLVLAFVAEFSRGKSELINAIFFADAGRRVLPATPGRTTMCPVELRHEPQLPPRLSLLPIETRLRGLSLTELRPRDEHWQHVPLDAGNAQTLVQALGAVTRTQRVSVEQAVALGFWSESQPEDNPPQAEDGSVEVPAWRHAVINYPHPLLQRGLVVIDTPGLNAVGAEPELTLGMLPSAHAIVFVLGADTGVTRSDLAIWREHLGQSSLDRFVVLNKIDTLEDPLGTPEGVQAQIEQQRLTAAETLGVAPARVFALSAREALAARVGGDAAALQASRLPPLEQALADELLPRRQALLVQSAVSVVQQLRASASRRVGDRRRQHAEQLMELRGLRGKSGAKLRMMMERVELEVADFERCTSRLVALRSVQGRILRTVLAGLSAEALRNEVATLQAAMGARPLNLGARGAFDDFIGRLRQALAQSRQQADELRQMLEASFRQLNTEFGFAFSLGPVPDMKHFEGEIELIAENYGRYLGITQAWRLAAPGFAEQFRRMLSSKLRVVFENAAAELELWSKGASGQVESQLGERRRGFMRRREALQRVQAAAGDLEQRIAEVQAQEDHLGTLQARLDALAAEAIASAQRLGREVVPGLAARDAA</sequence>
<reference evidence="3 4" key="1">
    <citation type="submission" date="2019-01" db="EMBL/GenBank/DDBJ databases">
        <authorList>
            <person name="Chen W.-M."/>
        </authorList>
    </citation>
    <scope>NUCLEOTIDE SEQUENCE [LARGE SCALE GENOMIC DNA]</scope>
    <source>
        <strain evidence="3 4">KYPY4</strain>
    </source>
</reference>
<dbReference type="PANTHER" id="PTHR43681:SF1">
    <property type="entry name" value="SARCALUMENIN"/>
    <property type="match status" value="1"/>
</dbReference>
<evidence type="ECO:0000313" key="4">
    <source>
        <dbReference type="Proteomes" id="UP000285575"/>
    </source>
</evidence>
<dbReference type="SUPFAM" id="SSF52540">
    <property type="entry name" value="P-loop containing nucleoside triphosphate hydrolases"/>
    <property type="match status" value="1"/>
</dbReference>
<comment type="caution">
    <text evidence="3">The sequence shown here is derived from an EMBL/GenBank/DDBJ whole genome shotgun (WGS) entry which is preliminary data.</text>
</comment>
<dbReference type="InterPro" id="IPR051943">
    <property type="entry name" value="TRAFAC_Dynamin-like_GTPase"/>
</dbReference>
<keyword evidence="4" id="KW-1185">Reference proteome</keyword>
<dbReference type="InterPro" id="IPR045063">
    <property type="entry name" value="Dynamin_N"/>
</dbReference>
<feature type="domain" description="Dynamin N-terminal" evidence="2">
    <location>
        <begin position="77"/>
        <end position="290"/>
    </location>
</feature>
<organism evidence="3 4">
    <name type="scientific">Rubrivivax rivuli</name>
    <dbReference type="NCBI Taxonomy" id="1862385"/>
    <lineage>
        <taxon>Bacteria</taxon>
        <taxon>Pseudomonadati</taxon>
        <taxon>Pseudomonadota</taxon>
        <taxon>Betaproteobacteria</taxon>
        <taxon>Burkholderiales</taxon>
        <taxon>Sphaerotilaceae</taxon>
        <taxon>Rubrivivax</taxon>
    </lineage>
</organism>
<feature type="coiled-coil region" evidence="1">
    <location>
        <begin position="612"/>
        <end position="649"/>
    </location>
</feature>
<dbReference type="InterPro" id="IPR027417">
    <property type="entry name" value="P-loop_NTPase"/>
</dbReference>
<dbReference type="OrthoDB" id="5295100at2"/>
<dbReference type="RefSeq" id="WP_128227782.1">
    <property type="nucleotide sequence ID" value="NZ_SACR01000002.1"/>
</dbReference>
<keyword evidence="1" id="KW-0175">Coiled coil</keyword>
<evidence type="ECO:0000259" key="2">
    <source>
        <dbReference type="Pfam" id="PF00350"/>
    </source>
</evidence>
<proteinExistence type="predicted"/>
<dbReference type="PANTHER" id="PTHR43681">
    <property type="entry name" value="TRANSMEMBRANE GTPASE FZO"/>
    <property type="match status" value="1"/>
</dbReference>
<accession>A0A437RKN5</accession>
<evidence type="ECO:0000313" key="3">
    <source>
        <dbReference type="EMBL" id="RVU47318.1"/>
    </source>
</evidence>
<name>A0A437RKN5_9BURK</name>
<dbReference type="Proteomes" id="UP000285575">
    <property type="component" value="Unassembled WGS sequence"/>
</dbReference>
<gene>
    <name evidence="3" type="ORF">EOE66_06105</name>
</gene>
<protein>
    <submittedName>
        <fullName evidence="3">Dynamin family protein</fullName>
    </submittedName>
</protein>
<dbReference type="EMBL" id="SACR01000002">
    <property type="protein sequence ID" value="RVU47318.1"/>
    <property type="molecule type" value="Genomic_DNA"/>
</dbReference>
<feature type="coiled-coil region" evidence="1">
    <location>
        <begin position="485"/>
        <end position="516"/>
    </location>
</feature>
<dbReference type="Pfam" id="PF00350">
    <property type="entry name" value="Dynamin_N"/>
    <property type="match status" value="1"/>
</dbReference>
<evidence type="ECO:0000256" key="1">
    <source>
        <dbReference type="SAM" id="Coils"/>
    </source>
</evidence>
<dbReference type="Gene3D" id="3.40.50.300">
    <property type="entry name" value="P-loop containing nucleotide triphosphate hydrolases"/>
    <property type="match status" value="1"/>
</dbReference>
<dbReference type="AlphaFoldDB" id="A0A437RKN5"/>